<reference evidence="2" key="2">
    <citation type="submission" date="2025-08" db="UniProtKB">
        <authorList>
            <consortium name="RefSeq"/>
        </authorList>
    </citation>
    <scope>IDENTIFICATION</scope>
    <source>
        <tissue evidence="2">Leaf</tissue>
    </source>
</reference>
<reference evidence="1" key="1">
    <citation type="journal article" date="2014" name="Nat. Commun.">
        <title>The tobacco genome sequence and its comparison with those of tomato and potato.</title>
        <authorList>
            <person name="Sierro N."/>
            <person name="Battey J.N."/>
            <person name="Ouadi S."/>
            <person name="Bakaher N."/>
            <person name="Bovet L."/>
            <person name="Willig A."/>
            <person name="Goepfert S."/>
            <person name="Peitsch M.C."/>
            <person name="Ivanov N.V."/>
        </authorList>
    </citation>
    <scope>NUCLEOTIDE SEQUENCE [LARGE SCALE GENOMIC DNA]</scope>
</reference>
<sequence>MDSGYSIHMTGSTDDFLSLKALQGGSVSFGNGKKGYILGVGKIRKTLTYSIGNVYYVNGLKYSMLSVSQICDKGNKVEFLSKFCMVTNLVTGEIVLVAKRFKSIYVADFESLNSGDLTCLSAVNDDVELWHRRLGHASFSLLNTLVKKDLVRGLPKSKFKDHKVCDVFVRGKQVRSSFKPKKEVISSRPLDLLHIDPCRPIRMPSRGGKTYIFVIVDDYSRFT</sequence>
<organism evidence="1 2">
    <name type="scientific">Nicotiana tabacum</name>
    <name type="common">Common tobacco</name>
    <dbReference type="NCBI Taxonomy" id="4097"/>
    <lineage>
        <taxon>Eukaryota</taxon>
        <taxon>Viridiplantae</taxon>
        <taxon>Streptophyta</taxon>
        <taxon>Embryophyta</taxon>
        <taxon>Tracheophyta</taxon>
        <taxon>Spermatophyta</taxon>
        <taxon>Magnoliopsida</taxon>
        <taxon>eudicotyledons</taxon>
        <taxon>Gunneridae</taxon>
        <taxon>Pentapetalae</taxon>
        <taxon>asterids</taxon>
        <taxon>lamiids</taxon>
        <taxon>Solanales</taxon>
        <taxon>Solanaceae</taxon>
        <taxon>Nicotianoideae</taxon>
        <taxon>Nicotianeae</taxon>
        <taxon>Nicotiana</taxon>
    </lineage>
</organism>
<evidence type="ECO:0000313" key="1">
    <source>
        <dbReference type="Proteomes" id="UP000790787"/>
    </source>
</evidence>
<keyword evidence="1" id="KW-1185">Reference proteome</keyword>
<dbReference type="RefSeq" id="XP_075101603.1">
    <property type="nucleotide sequence ID" value="XM_075245502.1"/>
</dbReference>
<gene>
    <name evidence="2" type="primary">LOC142177041</name>
</gene>
<proteinExistence type="predicted"/>
<name>A0AC58TWK1_TOBAC</name>
<accession>A0AC58TWK1</accession>
<protein>
    <submittedName>
        <fullName evidence="2">Mitochondrial protein AtMg00300</fullName>
    </submittedName>
</protein>
<evidence type="ECO:0000313" key="2">
    <source>
        <dbReference type="RefSeq" id="XP_075101603.1"/>
    </source>
</evidence>
<dbReference type="Proteomes" id="UP000790787">
    <property type="component" value="Chromosome 23"/>
</dbReference>